<dbReference type="GO" id="GO:0005886">
    <property type="term" value="C:plasma membrane"/>
    <property type="evidence" value="ECO:0007669"/>
    <property type="project" value="TreeGrafter"/>
</dbReference>
<reference evidence="9 10" key="1">
    <citation type="submission" date="2019-11" db="EMBL/GenBank/DDBJ databases">
        <title>Divergent Streptococcus suis from cattle.</title>
        <authorList>
            <person name="Williamson C."/>
        </authorList>
    </citation>
    <scope>NUCLEOTIDE SEQUENCE [LARGE SCALE GENOMIC DNA]</scope>
    <source>
        <strain evidence="9 10">10-36905</strain>
    </source>
</reference>
<evidence type="ECO:0000256" key="6">
    <source>
        <dbReference type="ARBA" id="ARBA00022777"/>
    </source>
</evidence>
<feature type="domain" description="Histidine kinase" evidence="8">
    <location>
        <begin position="1"/>
        <end position="143"/>
    </location>
</feature>
<dbReference type="GO" id="GO:0004721">
    <property type="term" value="F:phosphoprotein phosphatase activity"/>
    <property type="evidence" value="ECO:0007669"/>
    <property type="project" value="TreeGrafter"/>
</dbReference>
<dbReference type="SMART" id="SM00387">
    <property type="entry name" value="HATPase_c"/>
    <property type="match status" value="1"/>
</dbReference>
<gene>
    <name evidence="9" type="ORF">GLP18_05865</name>
</gene>
<dbReference type="PANTHER" id="PTHR45453:SF1">
    <property type="entry name" value="PHOSPHATE REGULON SENSOR PROTEIN PHOR"/>
    <property type="match status" value="1"/>
</dbReference>
<keyword evidence="6" id="KW-0418">Kinase</keyword>
<comment type="subcellular location">
    <subcellularLocation>
        <location evidence="2">Membrane</location>
    </subcellularLocation>
</comment>
<protein>
    <recommendedName>
        <fullName evidence="3">histidine kinase</fullName>
        <ecNumber evidence="3">2.7.13.3</ecNumber>
    </recommendedName>
</protein>
<comment type="caution">
    <text evidence="9">The sequence shown here is derived from an EMBL/GenBank/DDBJ whole genome shotgun (WGS) entry which is preliminary data.</text>
</comment>
<dbReference type="SUPFAM" id="SSF55874">
    <property type="entry name" value="ATPase domain of HSP90 chaperone/DNA topoisomerase II/histidine kinase"/>
    <property type="match status" value="1"/>
</dbReference>
<dbReference type="InterPro" id="IPR003594">
    <property type="entry name" value="HATPase_dom"/>
</dbReference>
<evidence type="ECO:0000256" key="1">
    <source>
        <dbReference type="ARBA" id="ARBA00000085"/>
    </source>
</evidence>
<dbReference type="GO" id="GO:0000155">
    <property type="term" value="F:phosphorelay sensor kinase activity"/>
    <property type="evidence" value="ECO:0007669"/>
    <property type="project" value="TreeGrafter"/>
</dbReference>
<proteinExistence type="predicted"/>
<keyword evidence="4" id="KW-0597">Phosphoprotein</keyword>
<evidence type="ECO:0000256" key="3">
    <source>
        <dbReference type="ARBA" id="ARBA00012438"/>
    </source>
</evidence>
<sequence>MTTENLSLTDLIYDITWSLQINSIMKNIQFEHRFDADYIEINANEEYLGTAISNILCNALRYATSKMIISIESSSKPLKLTISNDGEPISDQDLPYIFERFYKGKGGQMGIGLALTKEIIEKHHGKLSVSSTERETSFQLLLP</sequence>
<dbReference type="EMBL" id="WNXH01000008">
    <property type="protein sequence ID" value="MYN69754.1"/>
    <property type="molecule type" value="Genomic_DNA"/>
</dbReference>
<evidence type="ECO:0000256" key="4">
    <source>
        <dbReference type="ARBA" id="ARBA00022553"/>
    </source>
</evidence>
<keyword evidence="7" id="KW-0902">Two-component regulatory system</keyword>
<dbReference type="Gene3D" id="3.30.565.10">
    <property type="entry name" value="Histidine kinase-like ATPase, C-terminal domain"/>
    <property type="match status" value="1"/>
</dbReference>
<comment type="catalytic activity">
    <reaction evidence="1">
        <text>ATP + protein L-histidine = ADP + protein N-phospho-L-histidine.</text>
        <dbReference type="EC" id="2.7.13.3"/>
    </reaction>
</comment>
<dbReference type="InterPro" id="IPR036890">
    <property type="entry name" value="HATPase_C_sf"/>
</dbReference>
<dbReference type="CDD" id="cd00075">
    <property type="entry name" value="HATPase"/>
    <property type="match status" value="1"/>
</dbReference>
<dbReference type="Pfam" id="PF02518">
    <property type="entry name" value="HATPase_c"/>
    <property type="match status" value="1"/>
</dbReference>
<evidence type="ECO:0000256" key="7">
    <source>
        <dbReference type="ARBA" id="ARBA00023012"/>
    </source>
</evidence>
<dbReference type="AlphaFoldDB" id="A0A6L8MX68"/>
<dbReference type="PRINTS" id="PR00344">
    <property type="entry name" value="BCTRLSENSOR"/>
</dbReference>
<accession>A0A6L8MX68</accession>
<evidence type="ECO:0000256" key="5">
    <source>
        <dbReference type="ARBA" id="ARBA00022679"/>
    </source>
</evidence>
<organism evidence="9 10">
    <name type="scientific">Streptococcus suis</name>
    <dbReference type="NCBI Taxonomy" id="1307"/>
    <lineage>
        <taxon>Bacteria</taxon>
        <taxon>Bacillati</taxon>
        <taxon>Bacillota</taxon>
        <taxon>Bacilli</taxon>
        <taxon>Lactobacillales</taxon>
        <taxon>Streptococcaceae</taxon>
        <taxon>Streptococcus</taxon>
    </lineage>
</organism>
<evidence type="ECO:0000259" key="8">
    <source>
        <dbReference type="PROSITE" id="PS50109"/>
    </source>
</evidence>
<dbReference type="InterPro" id="IPR005467">
    <property type="entry name" value="His_kinase_dom"/>
</dbReference>
<dbReference type="EC" id="2.7.13.3" evidence="3"/>
<dbReference type="PROSITE" id="PS50109">
    <property type="entry name" value="HIS_KIN"/>
    <property type="match status" value="1"/>
</dbReference>
<dbReference type="PANTHER" id="PTHR45453">
    <property type="entry name" value="PHOSPHATE REGULON SENSOR PROTEIN PHOR"/>
    <property type="match status" value="1"/>
</dbReference>
<evidence type="ECO:0000256" key="2">
    <source>
        <dbReference type="ARBA" id="ARBA00004370"/>
    </source>
</evidence>
<evidence type="ECO:0000313" key="10">
    <source>
        <dbReference type="Proteomes" id="UP000483765"/>
    </source>
</evidence>
<dbReference type="Proteomes" id="UP000483765">
    <property type="component" value="Unassembled WGS sequence"/>
</dbReference>
<evidence type="ECO:0000313" key="9">
    <source>
        <dbReference type="EMBL" id="MYN69754.1"/>
    </source>
</evidence>
<keyword evidence="5" id="KW-0808">Transferase</keyword>
<dbReference type="InterPro" id="IPR004358">
    <property type="entry name" value="Sig_transdc_His_kin-like_C"/>
</dbReference>
<dbReference type="InterPro" id="IPR050351">
    <property type="entry name" value="BphY/WalK/GraS-like"/>
</dbReference>
<dbReference type="GO" id="GO:0016036">
    <property type="term" value="P:cellular response to phosphate starvation"/>
    <property type="evidence" value="ECO:0007669"/>
    <property type="project" value="TreeGrafter"/>
</dbReference>
<name>A0A6L8MX68_STRSU</name>